<sequence length="79" mass="8930">MPSVALVKKASNRPLPLKDIIEVLKRWQSDPEQFSKATLSEPIADKPDDLLSHIKNLEQRIVVLESQVQSLSDALRKKV</sequence>
<protein>
    <recommendedName>
        <fullName evidence="3">KfrA N-terminal DNA-binding domain-containing protein</fullName>
    </recommendedName>
</protein>
<evidence type="ECO:0000313" key="1">
    <source>
        <dbReference type="EMBL" id="GAC13337.1"/>
    </source>
</evidence>
<organism evidence="1 2">
    <name type="scientific">Aliiglaciecola lipolytica E3</name>
    <dbReference type="NCBI Taxonomy" id="1127673"/>
    <lineage>
        <taxon>Bacteria</taxon>
        <taxon>Pseudomonadati</taxon>
        <taxon>Pseudomonadota</taxon>
        <taxon>Gammaproteobacteria</taxon>
        <taxon>Alteromonadales</taxon>
        <taxon>Alteromonadaceae</taxon>
        <taxon>Aliiglaciecola</taxon>
    </lineage>
</organism>
<comment type="caution">
    <text evidence="1">The sequence shown here is derived from an EMBL/GenBank/DDBJ whole genome shotgun (WGS) entry which is preliminary data.</text>
</comment>
<dbReference type="EMBL" id="BAEN01000018">
    <property type="protein sequence ID" value="GAC13337.1"/>
    <property type="molecule type" value="Genomic_DNA"/>
</dbReference>
<dbReference type="Proteomes" id="UP000006334">
    <property type="component" value="Unassembled WGS sequence"/>
</dbReference>
<gene>
    <name evidence="1" type="ORF">GLIP_0691</name>
</gene>
<accession>K6Y531</accession>
<name>K6Y531_9ALTE</name>
<proteinExistence type="predicted"/>
<dbReference type="AlphaFoldDB" id="K6Y531"/>
<keyword evidence="2" id="KW-1185">Reference proteome</keyword>
<reference evidence="1 2" key="1">
    <citation type="journal article" date="2017" name="Antonie Van Leeuwenhoek">
        <title>Rhizobium rhizosphaerae sp. nov., a novel species isolated from rice rhizosphere.</title>
        <authorList>
            <person name="Zhao J.J."/>
            <person name="Zhang J."/>
            <person name="Zhang R.J."/>
            <person name="Zhang C.W."/>
            <person name="Yin H.Q."/>
            <person name="Zhang X.X."/>
        </authorList>
    </citation>
    <scope>NUCLEOTIDE SEQUENCE [LARGE SCALE GENOMIC DNA]</scope>
    <source>
        <strain evidence="1 2">E3</strain>
    </source>
</reference>
<evidence type="ECO:0008006" key="3">
    <source>
        <dbReference type="Google" id="ProtNLM"/>
    </source>
</evidence>
<evidence type="ECO:0000313" key="2">
    <source>
        <dbReference type="Proteomes" id="UP000006334"/>
    </source>
</evidence>